<dbReference type="PANTHER" id="PTHR11014">
    <property type="entry name" value="PEPTIDASE M20 FAMILY MEMBER"/>
    <property type="match status" value="1"/>
</dbReference>
<feature type="domain" description="Peptidase M20 dimerisation" evidence="3">
    <location>
        <begin position="192"/>
        <end position="285"/>
    </location>
</feature>
<dbReference type="Proteomes" id="UP000324260">
    <property type="component" value="Unassembled WGS sequence"/>
</dbReference>
<keyword evidence="1 4" id="KW-0378">Hydrolase</keyword>
<reference evidence="4 5" key="1">
    <citation type="submission" date="2019-08" db="EMBL/GenBank/DDBJ databases">
        <title>Draft Genome Sequence of Halomonas eurihalina Isolated from Preserved Hide-surface.</title>
        <authorList>
            <person name="Hussain S.A."/>
            <person name="Xu A."/>
            <person name="Sarker M."/>
            <person name="Sommers C."/>
        </authorList>
    </citation>
    <scope>NUCLEOTIDE SEQUENCE [LARGE SCALE GENOMIC DNA]</scope>
    <source>
        <strain evidence="4 5">MS1</strain>
    </source>
</reference>
<dbReference type="CDD" id="cd05666">
    <property type="entry name" value="M20_Acy1-like"/>
    <property type="match status" value="1"/>
</dbReference>
<keyword evidence="5" id="KW-1185">Reference proteome</keyword>
<evidence type="ECO:0000313" key="4">
    <source>
        <dbReference type="EMBL" id="TZG41484.1"/>
    </source>
</evidence>
<dbReference type="InterPro" id="IPR017439">
    <property type="entry name" value="Amidohydrolase"/>
</dbReference>
<dbReference type="InterPro" id="IPR011650">
    <property type="entry name" value="Peptidase_M20_dimer"/>
</dbReference>
<comment type="cofactor">
    <cofactor evidence="2">
        <name>Mn(2+)</name>
        <dbReference type="ChEBI" id="CHEBI:29035"/>
    </cofactor>
    <text evidence="2">The Mn(2+) ion enhances activity.</text>
</comment>
<dbReference type="Gene3D" id="3.40.630.10">
    <property type="entry name" value="Zn peptidases"/>
    <property type="match status" value="1"/>
</dbReference>
<feature type="binding site" evidence="2">
    <location>
        <position position="106"/>
    </location>
    <ligand>
        <name>Mn(2+)</name>
        <dbReference type="ChEBI" id="CHEBI:29035"/>
        <label>2</label>
    </ligand>
</feature>
<evidence type="ECO:0000256" key="2">
    <source>
        <dbReference type="PIRSR" id="PIRSR005962-1"/>
    </source>
</evidence>
<proteinExistence type="predicted"/>
<dbReference type="SUPFAM" id="SSF55031">
    <property type="entry name" value="Bacterial exopeptidase dimerisation domain"/>
    <property type="match status" value="1"/>
</dbReference>
<dbReference type="GO" id="GO:0046872">
    <property type="term" value="F:metal ion binding"/>
    <property type="evidence" value="ECO:0007669"/>
    <property type="project" value="UniProtKB-KW"/>
</dbReference>
<dbReference type="Gene3D" id="3.30.70.360">
    <property type="match status" value="1"/>
</dbReference>
<gene>
    <name evidence="4" type="ORF">FZZ93_02130</name>
</gene>
<feature type="binding site" evidence="2">
    <location>
        <position position="368"/>
    </location>
    <ligand>
        <name>Mn(2+)</name>
        <dbReference type="ChEBI" id="CHEBI:29035"/>
        <label>2</label>
    </ligand>
</feature>
<evidence type="ECO:0000313" key="5">
    <source>
        <dbReference type="Proteomes" id="UP000324260"/>
    </source>
</evidence>
<feature type="binding site" evidence="2">
    <location>
        <position position="141"/>
    </location>
    <ligand>
        <name>Mn(2+)</name>
        <dbReference type="ChEBI" id="CHEBI:29035"/>
        <label>2</label>
    </ligand>
</feature>
<dbReference type="RefSeq" id="WP_149320675.1">
    <property type="nucleotide sequence ID" value="NZ_JARWAH010000001.1"/>
</dbReference>
<keyword evidence="2" id="KW-0464">Manganese</keyword>
<dbReference type="Pfam" id="PF01546">
    <property type="entry name" value="Peptidase_M20"/>
    <property type="match status" value="1"/>
</dbReference>
<feature type="binding site" evidence="2">
    <location>
        <position position="108"/>
    </location>
    <ligand>
        <name>Mn(2+)</name>
        <dbReference type="ChEBI" id="CHEBI:29035"/>
        <label>2</label>
    </ligand>
</feature>
<evidence type="ECO:0000259" key="3">
    <source>
        <dbReference type="Pfam" id="PF07687"/>
    </source>
</evidence>
<dbReference type="EMBL" id="VTPU01000001">
    <property type="protein sequence ID" value="TZG41484.1"/>
    <property type="molecule type" value="Genomic_DNA"/>
</dbReference>
<dbReference type="NCBIfam" id="TIGR01891">
    <property type="entry name" value="amidohydrolases"/>
    <property type="match status" value="1"/>
</dbReference>
<dbReference type="PIRSF" id="PIRSF005962">
    <property type="entry name" value="Pept_M20D_amidohydro"/>
    <property type="match status" value="1"/>
</dbReference>
<evidence type="ECO:0000256" key="1">
    <source>
        <dbReference type="ARBA" id="ARBA00022801"/>
    </source>
</evidence>
<dbReference type="GO" id="GO:0016787">
    <property type="term" value="F:hydrolase activity"/>
    <property type="evidence" value="ECO:0007669"/>
    <property type="project" value="UniProtKB-KW"/>
</dbReference>
<feature type="binding site" evidence="2">
    <location>
        <position position="167"/>
    </location>
    <ligand>
        <name>Mn(2+)</name>
        <dbReference type="ChEBI" id="CHEBI:29035"/>
        <label>2</label>
    </ligand>
</feature>
<sequence>MTHHIDPRFFDTIHAELTSLRHDLHRHPELGFQEHATARRIAAELERLELPFETGIGQTGIVATVHGQNADNGRRIGLRADMDALPIQELSDHDHASQAPGRMHACGHDGHTTMLLGVARYLAAHRDFAGTLYLVFQPAEEGLGGGRAMVEDGLFNRFPMDEIYALHNWPAMPAGQVAVRPGPIMAATDRLDITVRGKGGHGGVNPHLSTDPVRMAGALIQALHSIVSRDIDPLSPAALSLCGLQGGDLDGFAIIPDEVRISGTARTLDAESRDRMEQAVRRVCDGIATTHGGEIELAYQRIFPATVNAEAPTRHVETTVIETLGEAALVRNVPPSLGGEDFSFMLEQCPGAYCFLGTAEGEGTPPLHNARFDFNDAVIPTGCRLLLALGLRALDTTPASAS</sequence>
<dbReference type="AlphaFoldDB" id="A0A5D9DC39"/>
<keyword evidence="2" id="KW-0479">Metal-binding</keyword>
<dbReference type="Pfam" id="PF07687">
    <property type="entry name" value="M20_dimer"/>
    <property type="match status" value="1"/>
</dbReference>
<comment type="caution">
    <text evidence="4">The sequence shown here is derived from an EMBL/GenBank/DDBJ whole genome shotgun (WGS) entry which is preliminary data.</text>
</comment>
<dbReference type="InterPro" id="IPR036264">
    <property type="entry name" value="Bact_exopeptidase_dim_dom"/>
</dbReference>
<organism evidence="4 5">
    <name type="scientific">Halomonas eurihalina</name>
    <dbReference type="NCBI Taxonomy" id="42566"/>
    <lineage>
        <taxon>Bacteria</taxon>
        <taxon>Pseudomonadati</taxon>
        <taxon>Pseudomonadota</taxon>
        <taxon>Gammaproteobacteria</taxon>
        <taxon>Oceanospirillales</taxon>
        <taxon>Halomonadaceae</taxon>
        <taxon>Halomonas</taxon>
    </lineage>
</organism>
<dbReference type="InterPro" id="IPR002933">
    <property type="entry name" value="Peptidase_M20"/>
</dbReference>
<dbReference type="SUPFAM" id="SSF53187">
    <property type="entry name" value="Zn-dependent exopeptidases"/>
    <property type="match status" value="1"/>
</dbReference>
<accession>A0A5D9DC39</accession>
<dbReference type="PANTHER" id="PTHR11014:SF63">
    <property type="entry name" value="METALLOPEPTIDASE, PUTATIVE (AFU_ORTHOLOGUE AFUA_6G09600)-RELATED"/>
    <property type="match status" value="1"/>
</dbReference>
<name>A0A5D9DC39_HALER</name>
<protein>
    <submittedName>
        <fullName evidence="4">Amidohydrolase</fullName>
    </submittedName>
</protein>
<dbReference type="OrthoDB" id="9777385at2"/>